<comment type="caution">
    <text evidence="2">The sequence shown here is derived from an EMBL/GenBank/DDBJ whole genome shotgun (WGS) entry which is preliminary data.</text>
</comment>
<evidence type="ECO:0008006" key="4">
    <source>
        <dbReference type="Google" id="ProtNLM"/>
    </source>
</evidence>
<accession>A0ABS7RGQ6</accession>
<dbReference type="RefSeq" id="WP_221023925.1">
    <property type="nucleotide sequence ID" value="NZ_JAIEZQ010000001.1"/>
</dbReference>
<dbReference type="SUPFAM" id="SSF56349">
    <property type="entry name" value="DNA breaking-rejoining enzymes"/>
    <property type="match status" value="1"/>
</dbReference>
<dbReference type="Gene3D" id="1.10.443.10">
    <property type="entry name" value="Intergrase catalytic core"/>
    <property type="match status" value="1"/>
</dbReference>
<dbReference type="InterPro" id="IPR013762">
    <property type="entry name" value="Integrase-like_cat_sf"/>
</dbReference>
<sequence>MNVGAWKTLMKGATRYANERKRAHPSSAEQWEVEPLLRDDAVAMLTTTPVTTPRLDACVAAVLLAMDGQMTARNLAHLEVDEVRDLRDGSVRVGGQEFPCDHVERMRGVPWDCTACAVRAVVTHHPGTGTLLAAAAGGDPVPAMSQRLSALRDRVWAGVPMDRSTSGWRSTRLTPGSALTDWQAAGFRRACVLIVGRRGEAGTWLRARAWTAMAWSCGFRMCGDLLRLSRMAVSADPTGAGYRIDLAGTKDDPRGDKLVVRPLAWGDGPVSVASLVAEYLCVRDAVHGRGGNLIVSDVLSRRDAAGRGVADGGRGCGGGTGTAKRDLRVLCELAGLSDRRYSSYSTRKGFAEQAHRDGWSVEEIRDALRHQTLGVTLNSYLAASAAKDVSTKLIRNLAGSTA</sequence>
<proteinExistence type="predicted"/>
<name>A0ABS7RGQ6_9ACTN</name>
<dbReference type="InterPro" id="IPR011010">
    <property type="entry name" value="DNA_brk_join_enz"/>
</dbReference>
<keyword evidence="1" id="KW-0233">DNA recombination</keyword>
<evidence type="ECO:0000256" key="1">
    <source>
        <dbReference type="ARBA" id="ARBA00023172"/>
    </source>
</evidence>
<gene>
    <name evidence="2" type="ORF">K1X13_05240</name>
</gene>
<dbReference type="EMBL" id="JAIEZQ010000001">
    <property type="protein sequence ID" value="MBY9074223.1"/>
    <property type="molecule type" value="Genomic_DNA"/>
</dbReference>
<reference evidence="2 3" key="1">
    <citation type="submission" date="2021-08" db="EMBL/GenBank/DDBJ databases">
        <title>Nocardioides bacterium WL0053 sp. nov., isolated from the sediment.</title>
        <authorList>
            <person name="Wang L."/>
            <person name="Zhang D."/>
            <person name="Zhang A."/>
        </authorList>
    </citation>
    <scope>NUCLEOTIDE SEQUENCE [LARGE SCALE GENOMIC DNA]</scope>
    <source>
        <strain evidence="2 3">WL0053</strain>
    </source>
</reference>
<keyword evidence="3" id="KW-1185">Reference proteome</keyword>
<dbReference type="Proteomes" id="UP000754710">
    <property type="component" value="Unassembled WGS sequence"/>
</dbReference>
<protein>
    <recommendedName>
        <fullName evidence="4">Phage integrase family protein</fullName>
    </recommendedName>
</protein>
<evidence type="ECO:0000313" key="3">
    <source>
        <dbReference type="Proteomes" id="UP000754710"/>
    </source>
</evidence>
<evidence type="ECO:0000313" key="2">
    <source>
        <dbReference type="EMBL" id="MBY9074223.1"/>
    </source>
</evidence>
<organism evidence="2 3">
    <name type="scientific">Nocardioides jiangsuensis</name>
    <dbReference type="NCBI Taxonomy" id="2866161"/>
    <lineage>
        <taxon>Bacteria</taxon>
        <taxon>Bacillati</taxon>
        <taxon>Actinomycetota</taxon>
        <taxon>Actinomycetes</taxon>
        <taxon>Propionibacteriales</taxon>
        <taxon>Nocardioidaceae</taxon>
        <taxon>Nocardioides</taxon>
    </lineage>
</organism>